<dbReference type="Proteomes" id="UP001066276">
    <property type="component" value="Chromosome 12"/>
</dbReference>
<name>A0AAV7L3C6_PLEWA</name>
<gene>
    <name evidence="2" type="ORF">NDU88_003213</name>
</gene>
<protein>
    <submittedName>
        <fullName evidence="2">Uncharacterized protein</fullName>
    </submittedName>
</protein>
<dbReference type="EMBL" id="JANPWB010000016">
    <property type="protein sequence ID" value="KAJ1083053.1"/>
    <property type="molecule type" value="Genomic_DNA"/>
</dbReference>
<reference evidence="2" key="1">
    <citation type="journal article" date="2022" name="bioRxiv">
        <title>Sequencing and chromosome-scale assembly of the giantPleurodeles waltlgenome.</title>
        <authorList>
            <person name="Brown T."/>
            <person name="Elewa A."/>
            <person name="Iarovenko S."/>
            <person name="Subramanian E."/>
            <person name="Araus A.J."/>
            <person name="Petzold A."/>
            <person name="Susuki M."/>
            <person name="Suzuki K.-i.T."/>
            <person name="Hayashi T."/>
            <person name="Toyoda A."/>
            <person name="Oliveira C."/>
            <person name="Osipova E."/>
            <person name="Leigh N.D."/>
            <person name="Simon A."/>
            <person name="Yun M.H."/>
        </authorList>
    </citation>
    <scope>NUCLEOTIDE SEQUENCE</scope>
    <source>
        <strain evidence="2">20211129_DDA</strain>
        <tissue evidence="2">Liver</tissue>
    </source>
</reference>
<sequence length="125" mass="13724">MQSCAVEFEYKRHWGCVGGSPQLPHTVRAPGILPGAISAWFAQEHHGPDCRRVQASQSPARCDLSVEAENGCRRLRALPSATPGLEPPAAGTQLETASDGCFRGQRRRSRRSRAPELFSWCLVHC</sequence>
<feature type="region of interest" description="Disordered" evidence="1">
    <location>
        <begin position="79"/>
        <end position="98"/>
    </location>
</feature>
<evidence type="ECO:0000256" key="1">
    <source>
        <dbReference type="SAM" id="MobiDB-lite"/>
    </source>
</evidence>
<dbReference type="AlphaFoldDB" id="A0AAV7L3C6"/>
<accession>A0AAV7L3C6</accession>
<evidence type="ECO:0000313" key="3">
    <source>
        <dbReference type="Proteomes" id="UP001066276"/>
    </source>
</evidence>
<proteinExistence type="predicted"/>
<organism evidence="2 3">
    <name type="scientific">Pleurodeles waltl</name>
    <name type="common">Iberian ribbed newt</name>
    <dbReference type="NCBI Taxonomy" id="8319"/>
    <lineage>
        <taxon>Eukaryota</taxon>
        <taxon>Metazoa</taxon>
        <taxon>Chordata</taxon>
        <taxon>Craniata</taxon>
        <taxon>Vertebrata</taxon>
        <taxon>Euteleostomi</taxon>
        <taxon>Amphibia</taxon>
        <taxon>Batrachia</taxon>
        <taxon>Caudata</taxon>
        <taxon>Salamandroidea</taxon>
        <taxon>Salamandridae</taxon>
        <taxon>Pleurodelinae</taxon>
        <taxon>Pleurodeles</taxon>
    </lineage>
</organism>
<evidence type="ECO:0000313" key="2">
    <source>
        <dbReference type="EMBL" id="KAJ1083053.1"/>
    </source>
</evidence>
<keyword evidence="3" id="KW-1185">Reference proteome</keyword>
<comment type="caution">
    <text evidence="2">The sequence shown here is derived from an EMBL/GenBank/DDBJ whole genome shotgun (WGS) entry which is preliminary data.</text>
</comment>